<gene>
    <name evidence="2" type="ORF">RhiirA4_429968</name>
</gene>
<reference evidence="2 3" key="1">
    <citation type="submission" date="2015-10" db="EMBL/GenBank/DDBJ databases">
        <title>Genome analyses suggest a sexual origin of heterokaryosis in a supposedly ancient asexual fungus.</title>
        <authorList>
            <person name="Ropars J."/>
            <person name="Sedzielewska K."/>
            <person name="Noel J."/>
            <person name="Charron P."/>
            <person name="Farinelli L."/>
            <person name="Marton T."/>
            <person name="Kruger M."/>
            <person name="Pelin A."/>
            <person name="Brachmann A."/>
            <person name="Corradi N."/>
        </authorList>
    </citation>
    <scope>NUCLEOTIDE SEQUENCE [LARGE SCALE GENOMIC DNA]</scope>
    <source>
        <strain evidence="2 3">A4</strain>
    </source>
</reference>
<organism evidence="2 3">
    <name type="scientific">Rhizophagus irregularis</name>
    <dbReference type="NCBI Taxonomy" id="588596"/>
    <lineage>
        <taxon>Eukaryota</taxon>
        <taxon>Fungi</taxon>
        <taxon>Fungi incertae sedis</taxon>
        <taxon>Mucoromycota</taxon>
        <taxon>Glomeromycotina</taxon>
        <taxon>Glomeromycetes</taxon>
        <taxon>Glomerales</taxon>
        <taxon>Glomeraceae</taxon>
        <taxon>Rhizophagus</taxon>
    </lineage>
</organism>
<keyword evidence="1" id="KW-1133">Transmembrane helix</keyword>
<dbReference type="AlphaFoldDB" id="A0A2I1HIT0"/>
<keyword evidence="1" id="KW-0812">Transmembrane</keyword>
<proteinExistence type="predicted"/>
<evidence type="ECO:0000313" key="3">
    <source>
        <dbReference type="Proteomes" id="UP000234323"/>
    </source>
</evidence>
<evidence type="ECO:0000256" key="1">
    <source>
        <dbReference type="SAM" id="Phobius"/>
    </source>
</evidence>
<sequence>MPYITVGLSHIRISECMWVGSVGACGSAGWECGSVRVWVCVWVYLLLSVYLLLGPFSLHLSLGMWVGNVGVWKCGRVGVGVWVGSVSGCGSVGWECGSVRVWVYVWVYLLSV</sequence>
<evidence type="ECO:0000313" key="2">
    <source>
        <dbReference type="EMBL" id="PKY58791.1"/>
    </source>
</evidence>
<keyword evidence="3" id="KW-1185">Reference proteome</keyword>
<name>A0A2I1HIT0_9GLOM</name>
<accession>A0A2I1HIT0</accession>
<comment type="caution">
    <text evidence="2">The sequence shown here is derived from an EMBL/GenBank/DDBJ whole genome shotgun (WGS) entry which is preliminary data.</text>
</comment>
<protein>
    <submittedName>
        <fullName evidence="2">Uncharacterized protein</fullName>
    </submittedName>
</protein>
<dbReference type="EMBL" id="LLXI01003184">
    <property type="protein sequence ID" value="PKY58791.1"/>
    <property type="molecule type" value="Genomic_DNA"/>
</dbReference>
<keyword evidence="1" id="KW-0472">Membrane</keyword>
<dbReference type="Proteomes" id="UP000234323">
    <property type="component" value="Unassembled WGS sequence"/>
</dbReference>
<feature type="transmembrane region" description="Helical" evidence="1">
    <location>
        <begin position="35"/>
        <end position="53"/>
    </location>
</feature>